<dbReference type="AlphaFoldDB" id="A0A1E3X3A0"/>
<dbReference type="EMBL" id="MAYW01000284">
    <property type="protein sequence ID" value="ODS30101.1"/>
    <property type="molecule type" value="Genomic_DNA"/>
</dbReference>
<reference evidence="1 2" key="1">
    <citation type="submission" date="2016-07" db="EMBL/GenBank/DDBJ databases">
        <title>Draft genome of Scalindua rubra, obtained from a brine-seawater interface in the Red Sea, sheds light on salt adaptation in anammox bacteria.</title>
        <authorList>
            <person name="Speth D.R."/>
            <person name="Lagkouvardos I."/>
            <person name="Wang Y."/>
            <person name="Qian P.-Y."/>
            <person name="Dutilh B.E."/>
            <person name="Jetten M.S."/>
        </authorList>
    </citation>
    <scope>NUCLEOTIDE SEQUENCE [LARGE SCALE GENOMIC DNA]</scope>
    <source>
        <strain evidence="1">BSI-1</strain>
    </source>
</reference>
<proteinExistence type="predicted"/>
<comment type="caution">
    <text evidence="1">The sequence shown here is derived from an EMBL/GenBank/DDBJ whole genome shotgun (WGS) entry which is preliminary data.</text>
</comment>
<sequence>MVVMFEYFVLMDILVQNIVNLMTVNNHHKWRENNGANNNKCTR</sequence>
<evidence type="ECO:0000313" key="2">
    <source>
        <dbReference type="Proteomes" id="UP000094056"/>
    </source>
</evidence>
<name>A0A1E3X3A0_9BACT</name>
<organism evidence="1 2">
    <name type="scientific">Candidatus Scalindua rubra</name>
    <dbReference type="NCBI Taxonomy" id="1872076"/>
    <lineage>
        <taxon>Bacteria</taxon>
        <taxon>Pseudomonadati</taxon>
        <taxon>Planctomycetota</taxon>
        <taxon>Candidatus Brocadiia</taxon>
        <taxon>Candidatus Brocadiales</taxon>
        <taxon>Candidatus Scalinduaceae</taxon>
        <taxon>Candidatus Scalindua</taxon>
    </lineage>
</organism>
<evidence type="ECO:0000313" key="1">
    <source>
        <dbReference type="EMBL" id="ODS30101.1"/>
    </source>
</evidence>
<gene>
    <name evidence="1" type="ORF">SCARUB_04793</name>
</gene>
<dbReference type="Proteomes" id="UP000094056">
    <property type="component" value="Unassembled WGS sequence"/>
</dbReference>
<protein>
    <submittedName>
        <fullName evidence="1">Uncharacterized protein</fullName>
    </submittedName>
</protein>
<accession>A0A1E3X3A0</accession>